<evidence type="ECO:0000313" key="1">
    <source>
        <dbReference type="EMBL" id="CAG8520900.1"/>
    </source>
</evidence>
<sequence>MSSILNECCIAFSGVFAAGNHTKLSATVKEHGATVSTTITKKTTHLVVTDEDYRKNSSSKVLIAKDKNDVSIVTWDWVQDSINAKCRKNELDYVLSELPGDDVDNLDTNDANINPGKHKIDNTSESEDVIPSRKKRRAAKHGDSSTICDSVNSVTTITINDDDDVTQVIEEKKMVKIIKKGKAPVDELFQMKDSFHVFSNTQATWDCLLNQTNAGANNNKFFIIQLLESDSGGNYYVYSRWGRVGYDGQQAMSGPLASLDIAKYEFEKKFRDKTKNKWMDICQDKSSFKAVKGKYTLLERDYGDDEVDISTKNNAVVPPPPPIPESKLHPKIQNIIKLIFDVSLWNDTMVELNYDASKLPLGKLSKNTITRGYEILKSIESVLTKNDVGDLVELSNDFYTVIPHNFGFNKPPIINSIAILKTKMAMVEALGEIEIA</sequence>
<dbReference type="Proteomes" id="UP000789366">
    <property type="component" value="Unassembled WGS sequence"/>
</dbReference>
<name>A0ACA9LBK3_9GLOM</name>
<proteinExistence type="predicted"/>
<organism evidence="1 2">
    <name type="scientific">Cetraspora pellucida</name>
    <dbReference type="NCBI Taxonomy" id="1433469"/>
    <lineage>
        <taxon>Eukaryota</taxon>
        <taxon>Fungi</taxon>
        <taxon>Fungi incertae sedis</taxon>
        <taxon>Mucoromycota</taxon>
        <taxon>Glomeromycotina</taxon>
        <taxon>Glomeromycetes</taxon>
        <taxon>Diversisporales</taxon>
        <taxon>Gigasporaceae</taxon>
        <taxon>Cetraspora</taxon>
    </lineage>
</organism>
<accession>A0ACA9LBK3</accession>
<keyword evidence="2" id="KW-1185">Reference proteome</keyword>
<evidence type="ECO:0000313" key="2">
    <source>
        <dbReference type="Proteomes" id="UP000789366"/>
    </source>
</evidence>
<gene>
    <name evidence="1" type="ORF">SPELUC_LOCUS3927</name>
</gene>
<reference evidence="1" key="1">
    <citation type="submission" date="2021-06" db="EMBL/GenBank/DDBJ databases">
        <authorList>
            <person name="Kallberg Y."/>
            <person name="Tangrot J."/>
            <person name="Rosling A."/>
        </authorList>
    </citation>
    <scope>NUCLEOTIDE SEQUENCE</scope>
    <source>
        <strain evidence="1">28 12/20/2015</strain>
    </source>
</reference>
<feature type="non-terminal residue" evidence="1">
    <location>
        <position position="436"/>
    </location>
</feature>
<dbReference type="EMBL" id="CAJVPW010003221">
    <property type="protein sequence ID" value="CAG8520900.1"/>
    <property type="molecule type" value="Genomic_DNA"/>
</dbReference>
<comment type="caution">
    <text evidence="1">The sequence shown here is derived from an EMBL/GenBank/DDBJ whole genome shotgun (WGS) entry which is preliminary data.</text>
</comment>
<protein>
    <submittedName>
        <fullName evidence="1">3017_t:CDS:1</fullName>
    </submittedName>
</protein>